<reference evidence="5 6" key="1">
    <citation type="journal article" date="2016" name="Nat. Commun.">
        <title>Thousands of microbial genomes shed light on interconnected biogeochemical processes in an aquifer system.</title>
        <authorList>
            <person name="Anantharaman K."/>
            <person name="Brown C.T."/>
            <person name="Hug L.A."/>
            <person name="Sharon I."/>
            <person name="Castelle C.J."/>
            <person name="Probst A.J."/>
            <person name="Thomas B.C."/>
            <person name="Singh A."/>
            <person name="Wilkins M.J."/>
            <person name="Karaoz U."/>
            <person name="Brodie E.L."/>
            <person name="Williams K.H."/>
            <person name="Hubbard S.S."/>
            <person name="Banfield J.F."/>
        </authorList>
    </citation>
    <scope>NUCLEOTIDE SEQUENCE [LARGE SCALE GENOMIC DNA]</scope>
</reference>
<name>A0A1F5R7Y4_9BACT</name>
<keyword evidence="1" id="KW-0813">Transport</keyword>
<dbReference type="GO" id="GO:0005315">
    <property type="term" value="F:phosphate transmembrane transporter activity"/>
    <property type="evidence" value="ECO:0007669"/>
    <property type="project" value="InterPro"/>
</dbReference>
<gene>
    <name evidence="5" type="ORF">A2024_09385</name>
</gene>
<evidence type="ECO:0000256" key="3">
    <source>
        <dbReference type="ARBA" id="ARBA00022840"/>
    </source>
</evidence>
<dbReference type="GO" id="GO:0005524">
    <property type="term" value="F:ATP binding"/>
    <property type="evidence" value="ECO:0007669"/>
    <property type="project" value="UniProtKB-KW"/>
</dbReference>
<keyword evidence="2" id="KW-0547">Nucleotide-binding</keyword>
<keyword evidence="3 5" id="KW-0067">ATP-binding</keyword>
<dbReference type="AlphaFoldDB" id="A0A1F5R7Y4"/>
<organism evidence="5 6">
    <name type="scientific">Candidatus Edwardsbacteria bacterium GWF2_54_11</name>
    <dbReference type="NCBI Taxonomy" id="1817851"/>
    <lineage>
        <taxon>Bacteria</taxon>
        <taxon>Candidatus Edwardsiibacteriota</taxon>
    </lineage>
</organism>
<accession>A0A1F5R7Y4</accession>
<dbReference type="EMBL" id="MFFM01000038">
    <property type="protein sequence ID" value="OGF10562.1"/>
    <property type="molecule type" value="Genomic_DNA"/>
</dbReference>
<dbReference type="InterPro" id="IPR003439">
    <property type="entry name" value="ABC_transporter-like_ATP-bd"/>
</dbReference>
<dbReference type="InterPro" id="IPR017871">
    <property type="entry name" value="ABC_transporter-like_CS"/>
</dbReference>
<dbReference type="InterPro" id="IPR027417">
    <property type="entry name" value="P-loop_NTPase"/>
</dbReference>
<evidence type="ECO:0000259" key="4">
    <source>
        <dbReference type="PROSITE" id="PS50893"/>
    </source>
</evidence>
<feature type="domain" description="ABC transporter" evidence="4">
    <location>
        <begin position="7"/>
        <end position="248"/>
    </location>
</feature>
<dbReference type="Gene3D" id="3.40.50.300">
    <property type="entry name" value="P-loop containing nucleotide triphosphate hydrolases"/>
    <property type="match status" value="1"/>
</dbReference>
<dbReference type="SUPFAM" id="SSF52540">
    <property type="entry name" value="P-loop containing nucleoside triphosphate hydrolases"/>
    <property type="match status" value="1"/>
</dbReference>
<evidence type="ECO:0000313" key="6">
    <source>
        <dbReference type="Proteomes" id="UP000177230"/>
    </source>
</evidence>
<dbReference type="InterPro" id="IPR003593">
    <property type="entry name" value="AAA+_ATPase"/>
</dbReference>
<dbReference type="PROSITE" id="PS50893">
    <property type="entry name" value="ABC_TRANSPORTER_2"/>
    <property type="match status" value="1"/>
</dbReference>
<evidence type="ECO:0000256" key="2">
    <source>
        <dbReference type="ARBA" id="ARBA00022741"/>
    </source>
</evidence>
<dbReference type="InterPro" id="IPR005670">
    <property type="entry name" value="PstB-like"/>
</dbReference>
<dbReference type="GO" id="GO:0016887">
    <property type="term" value="F:ATP hydrolysis activity"/>
    <property type="evidence" value="ECO:0007669"/>
    <property type="project" value="InterPro"/>
</dbReference>
<protein>
    <submittedName>
        <fullName evidence="5">Phosphate ABC transporter ATP-binding protein</fullName>
    </submittedName>
</protein>
<dbReference type="SMART" id="SM00382">
    <property type="entry name" value="AAA"/>
    <property type="match status" value="1"/>
</dbReference>
<dbReference type="GO" id="GO:0016020">
    <property type="term" value="C:membrane"/>
    <property type="evidence" value="ECO:0007669"/>
    <property type="project" value="InterPro"/>
</dbReference>
<dbReference type="GO" id="GO:0035435">
    <property type="term" value="P:phosphate ion transmembrane transport"/>
    <property type="evidence" value="ECO:0007669"/>
    <property type="project" value="InterPro"/>
</dbReference>
<comment type="caution">
    <text evidence="5">The sequence shown here is derived from an EMBL/GenBank/DDBJ whole genome shotgun (WGS) entry which is preliminary data.</text>
</comment>
<sequence>MSNEIKISAQDLKAFYGPEQLLMSLNMDIQANQILGIIGPSGSGKTTFLRSLNRLNDLVHGFRIEGRILLDGQDIYHPNSDVVALRKRVGMLFALPVPLPKSIYENVVYGPRLSGAGDRKKLDQLVEASLKSAFIWDEVKDRLNSPAMRLSGGQQQRLCLARILAQEPEVILLDEPCSGLDPISTAKIEEALTILKQKYTVILVTNNTKQAARVADQTAFFLMGSLIEYGPTKDLFTVPNDKRTSDYITGRFG</sequence>
<dbReference type="PROSITE" id="PS00211">
    <property type="entry name" value="ABC_TRANSPORTER_1"/>
    <property type="match status" value="1"/>
</dbReference>
<dbReference type="Proteomes" id="UP000177230">
    <property type="component" value="Unassembled WGS sequence"/>
</dbReference>
<dbReference type="NCBIfam" id="TIGR00972">
    <property type="entry name" value="3a0107s01c2"/>
    <property type="match status" value="1"/>
</dbReference>
<dbReference type="CDD" id="cd03260">
    <property type="entry name" value="ABC_PstB_phosphate_transporter"/>
    <property type="match status" value="1"/>
</dbReference>
<evidence type="ECO:0000256" key="1">
    <source>
        <dbReference type="ARBA" id="ARBA00022448"/>
    </source>
</evidence>
<dbReference type="PANTHER" id="PTHR43423">
    <property type="entry name" value="ABC TRANSPORTER I FAMILY MEMBER 17"/>
    <property type="match status" value="1"/>
</dbReference>
<dbReference type="Pfam" id="PF00005">
    <property type="entry name" value="ABC_tran"/>
    <property type="match status" value="1"/>
</dbReference>
<evidence type="ECO:0000313" key="5">
    <source>
        <dbReference type="EMBL" id="OGF10562.1"/>
    </source>
</evidence>
<proteinExistence type="predicted"/>
<dbReference type="PANTHER" id="PTHR43423:SF1">
    <property type="entry name" value="ABC TRANSPORTER I FAMILY MEMBER 17"/>
    <property type="match status" value="1"/>
</dbReference>